<dbReference type="InterPro" id="IPR006549">
    <property type="entry name" value="HAD-SF_hydro_IIIA"/>
</dbReference>
<dbReference type="GO" id="GO:0046404">
    <property type="term" value="F:ATP-dependent polydeoxyribonucleotide 5'-hydroxyl-kinase activity"/>
    <property type="evidence" value="ECO:0007669"/>
    <property type="project" value="TreeGrafter"/>
</dbReference>
<keyword evidence="2" id="KW-0808">Transferase</keyword>
<dbReference type="InterPro" id="IPR013954">
    <property type="entry name" value="PNK3P"/>
</dbReference>
<reference evidence="2 3" key="1">
    <citation type="journal article" date="2014" name="BMC Genomics">
        <title>Comparative genomics of the major fungal agents of human and animal Sporotrichosis: Sporothrix schenckii and Sporothrix brasiliensis.</title>
        <authorList>
            <person name="Teixeira M.M."/>
            <person name="de Almeida L.G."/>
            <person name="Kubitschek-Barreira P."/>
            <person name="Alves F.L."/>
            <person name="Kioshima E.S."/>
            <person name="Abadio A.K."/>
            <person name="Fernandes L."/>
            <person name="Derengowski L.S."/>
            <person name="Ferreira K.S."/>
            <person name="Souza R.C."/>
            <person name="Ruiz J.C."/>
            <person name="de Andrade N.C."/>
            <person name="Paes H.C."/>
            <person name="Nicola A.M."/>
            <person name="Albuquerque P."/>
            <person name="Gerber A.L."/>
            <person name="Martins V.P."/>
            <person name="Peconick L.D."/>
            <person name="Neto A.V."/>
            <person name="Chaucanez C.B."/>
            <person name="Silva P.A."/>
            <person name="Cunha O.L."/>
            <person name="de Oliveira F.F."/>
            <person name="dos Santos T.C."/>
            <person name="Barros A.L."/>
            <person name="Soares M.A."/>
            <person name="de Oliveira L.M."/>
            <person name="Marini M.M."/>
            <person name="Villalobos-Duno H."/>
            <person name="Cunha M.M."/>
            <person name="de Hoog S."/>
            <person name="da Silveira J.F."/>
            <person name="Henrissat B."/>
            <person name="Nino-Vega G.A."/>
            <person name="Cisalpino P.S."/>
            <person name="Mora-Montes H.M."/>
            <person name="Almeida S.R."/>
            <person name="Stajich J.E."/>
            <person name="Lopes-Bezerra L.M."/>
            <person name="Vasconcelos A.T."/>
            <person name="Felipe M.S."/>
        </authorList>
    </citation>
    <scope>NUCLEOTIDE SEQUENCE [LARGE SCALE GENOMIC DNA]</scope>
    <source>
        <strain evidence="2 3">5110</strain>
    </source>
</reference>
<protein>
    <submittedName>
        <fullName evidence="2">Bifunctional polynucleotide phosphatase/kinase</fullName>
    </submittedName>
</protein>
<dbReference type="Proteomes" id="UP000031575">
    <property type="component" value="Unassembled WGS sequence"/>
</dbReference>
<dbReference type="Pfam" id="PF13671">
    <property type="entry name" value="AAA_33"/>
    <property type="match status" value="1"/>
</dbReference>
<dbReference type="InterPro" id="IPR023214">
    <property type="entry name" value="HAD_sf"/>
</dbReference>
<dbReference type="GO" id="GO:0006281">
    <property type="term" value="P:DNA repair"/>
    <property type="evidence" value="ECO:0007669"/>
    <property type="project" value="TreeGrafter"/>
</dbReference>
<dbReference type="InterPro" id="IPR027417">
    <property type="entry name" value="P-loop_NTPase"/>
</dbReference>
<organism evidence="2 3">
    <name type="scientific">Sporothrix brasiliensis 5110</name>
    <dbReference type="NCBI Taxonomy" id="1398154"/>
    <lineage>
        <taxon>Eukaryota</taxon>
        <taxon>Fungi</taxon>
        <taxon>Dikarya</taxon>
        <taxon>Ascomycota</taxon>
        <taxon>Pezizomycotina</taxon>
        <taxon>Sordariomycetes</taxon>
        <taxon>Sordariomycetidae</taxon>
        <taxon>Ophiostomatales</taxon>
        <taxon>Ophiostomataceae</taxon>
        <taxon>Sporothrix</taxon>
    </lineage>
</organism>
<dbReference type="Gene3D" id="3.40.50.1000">
    <property type="entry name" value="HAD superfamily/HAD-like"/>
    <property type="match status" value="1"/>
</dbReference>
<sequence>MPSPAAAPAKRKIADRSSGSSVVTGANSNAHDPAISPPPTKRKTQASVSKTVVANFFTPASQKPKPPKPPPSQVTWEERAPAEGQPTSLLVATFGGGARRQPVIAPIKVAAFDLDSTLITTASGKKHAEGAGDWAWWDRRVPERLRALHDDGFQVIIFSNQGGLALHPDPKKDAKKKKNDTQDRVADFKKKCALVLTDLGLPVTLYAATGKDRFRKPRTGMWEEMVQDVGSRMASHDRDKSASATEDKQDKVGARADQKQDAQTVDVDNSFFVGDAAGRPATVRNGKNVPKDFSCSDRNLAANVGVRFETPEEYFLGEAPRPFTRAFDLDDHPFEDPSPTTATATTAASPFVKGTAPELVVFCGPPGAGKSTFFRTHLAPLGYERVNQDTLKTKEKCLKAAAAHLQDGASVVVDNTNPDPATRALWVDLAKKAGVAVRCVWFTTSPATCEHNDAVRALNKALNPDNREALPRIAFNGFFSRFREPKPAEGFADITQVAFAFRGTAAEYAMWGKYWL</sequence>
<feature type="compositionally biased region" description="Basic and acidic residues" evidence="1">
    <location>
        <begin position="234"/>
        <end position="260"/>
    </location>
</feature>
<dbReference type="NCBIfam" id="TIGR01662">
    <property type="entry name" value="HAD-SF-IIIA"/>
    <property type="match status" value="1"/>
</dbReference>
<keyword evidence="2" id="KW-0418">Kinase</keyword>
<evidence type="ECO:0000313" key="2">
    <source>
        <dbReference type="EMBL" id="KIH94266.1"/>
    </source>
</evidence>
<feature type="compositionally biased region" description="Polar residues" evidence="1">
    <location>
        <begin position="17"/>
        <end position="30"/>
    </location>
</feature>
<dbReference type="GeneID" id="63679022"/>
<feature type="region of interest" description="Disordered" evidence="1">
    <location>
        <begin position="1"/>
        <end position="84"/>
    </location>
</feature>
<dbReference type="InterPro" id="IPR006551">
    <property type="entry name" value="Polynucleotide_phosphatase"/>
</dbReference>
<evidence type="ECO:0000256" key="1">
    <source>
        <dbReference type="SAM" id="MobiDB-lite"/>
    </source>
</evidence>
<dbReference type="Gene3D" id="3.40.50.300">
    <property type="entry name" value="P-loop containing nucleotide triphosphate hydrolases"/>
    <property type="match status" value="1"/>
</dbReference>
<comment type="caution">
    <text evidence="2">The sequence shown here is derived from an EMBL/GenBank/DDBJ whole genome shotgun (WGS) entry which is preliminary data.</text>
</comment>
<dbReference type="FunFam" id="3.40.50.300:FF:002548">
    <property type="entry name" value="DNA kinase/phosphatase Pnk1"/>
    <property type="match status" value="1"/>
</dbReference>
<dbReference type="Pfam" id="PF08645">
    <property type="entry name" value="PNK3P"/>
    <property type="match status" value="2"/>
</dbReference>
<proteinExistence type="predicted"/>
<dbReference type="AlphaFoldDB" id="A0A0C2IYT1"/>
<accession>A0A0C2IYT1</accession>
<dbReference type="RefSeq" id="XP_040622276.1">
    <property type="nucleotide sequence ID" value="XM_040764101.1"/>
</dbReference>
<dbReference type="HOGENOM" id="CLU_014938_3_1_1"/>
<dbReference type="EMBL" id="AWTV01000004">
    <property type="protein sequence ID" value="KIH94266.1"/>
    <property type="molecule type" value="Genomic_DNA"/>
</dbReference>
<dbReference type="GO" id="GO:0046403">
    <property type="term" value="F:polynucleotide 3'-phosphatase activity"/>
    <property type="evidence" value="ECO:0007669"/>
    <property type="project" value="TreeGrafter"/>
</dbReference>
<dbReference type="PANTHER" id="PTHR12083">
    <property type="entry name" value="BIFUNCTIONAL POLYNUCLEOTIDE PHOSPHATASE/KINASE"/>
    <property type="match status" value="1"/>
</dbReference>
<dbReference type="SUPFAM" id="SSF56784">
    <property type="entry name" value="HAD-like"/>
    <property type="match status" value="1"/>
</dbReference>
<dbReference type="SUPFAM" id="SSF52540">
    <property type="entry name" value="P-loop containing nucleoside triphosphate hydrolases"/>
    <property type="match status" value="1"/>
</dbReference>
<keyword evidence="3" id="KW-1185">Reference proteome</keyword>
<dbReference type="InterPro" id="IPR036412">
    <property type="entry name" value="HAD-like_sf"/>
</dbReference>
<feature type="region of interest" description="Disordered" evidence="1">
    <location>
        <begin position="230"/>
        <end position="263"/>
    </location>
</feature>
<dbReference type="PANTHER" id="PTHR12083:SF9">
    <property type="entry name" value="BIFUNCTIONAL POLYNUCLEOTIDE PHOSPHATASE_KINASE"/>
    <property type="match status" value="1"/>
</dbReference>
<dbReference type="VEuPathDB" id="FungiDB:SPBR_05838"/>
<evidence type="ECO:0000313" key="3">
    <source>
        <dbReference type="Proteomes" id="UP000031575"/>
    </source>
</evidence>
<dbReference type="NCBIfam" id="TIGR01664">
    <property type="entry name" value="DNA-3'-Pase"/>
    <property type="match status" value="1"/>
</dbReference>
<name>A0A0C2IYT1_9PEZI</name>
<gene>
    <name evidence="2" type="ORF">SPBR_05838</name>
</gene>
<dbReference type="OrthoDB" id="19045at2759"/>
<dbReference type="GO" id="GO:0003690">
    <property type="term" value="F:double-stranded DNA binding"/>
    <property type="evidence" value="ECO:0007669"/>
    <property type="project" value="TreeGrafter"/>
</dbReference>